<dbReference type="MEROPS" id="I01.979"/>
<dbReference type="PROSITE" id="PS00282">
    <property type="entry name" value="KAZAL_1"/>
    <property type="match status" value="1"/>
</dbReference>
<dbReference type="PANTHER" id="PTHR21312">
    <property type="entry name" value="SERINE PROTEASE INHIBITOR"/>
    <property type="match status" value="1"/>
</dbReference>
<dbReference type="PANTHER" id="PTHR21312:SF30">
    <property type="entry name" value="SERINE PROTEASE INHIBITOR KAZAL-TYPE 11-RELATED"/>
    <property type="match status" value="1"/>
</dbReference>
<dbReference type="GO" id="GO:0004867">
    <property type="term" value="F:serine-type endopeptidase inhibitor activity"/>
    <property type="evidence" value="ECO:0007669"/>
    <property type="project" value="UniProtKB-KW"/>
</dbReference>
<dbReference type="SUPFAM" id="SSF100895">
    <property type="entry name" value="Kazal-type serine protease inhibitors"/>
    <property type="match status" value="1"/>
</dbReference>
<evidence type="ECO:0000259" key="6">
    <source>
        <dbReference type="PROSITE" id="PS51465"/>
    </source>
</evidence>
<keyword evidence="3" id="KW-0646">Protease inhibitor</keyword>
<evidence type="ECO:0000256" key="2">
    <source>
        <dbReference type="ARBA" id="ARBA00022525"/>
    </source>
</evidence>
<evidence type="ECO:0000256" key="1">
    <source>
        <dbReference type="ARBA" id="ARBA00004613"/>
    </source>
</evidence>
<keyword evidence="5" id="KW-1015">Disulfide bond</keyword>
<evidence type="ECO:0000313" key="7">
    <source>
        <dbReference type="EMBL" id="EHB11443.1"/>
    </source>
</evidence>
<dbReference type="AlphaFoldDB" id="G5BQ82"/>
<proteinExistence type="predicted"/>
<dbReference type="Gene3D" id="3.30.60.30">
    <property type="match status" value="1"/>
</dbReference>
<accession>G5BQ82</accession>
<evidence type="ECO:0000256" key="3">
    <source>
        <dbReference type="ARBA" id="ARBA00022690"/>
    </source>
</evidence>
<feature type="domain" description="Kazal-like" evidence="6">
    <location>
        <begin position="1"/>
        <end position="53"/>
    </location>
</feature>
<dbReference type="InterPro" id="IPR036058">
    <property type="entry name" value="Kazal_dom_sf"/>
</dbReference>
<protein>
    <submittedName>
        <fullName evidence="7">Sperm-associated acrosin inhibitor</fullName>
    </submittedName>
</protein>
<gene>
    <name evidence="7" type="ORF">GW7_09076</name>
</gene>
<organism evidence="7 8">
    <name type="scientific">Heterocephalus glaber</name>
    <name type="common">Naked mole rat</name>
    <dbReference type="NCBI Taxonomy" id="10181"/>
    <lineage>
        <taxon>Eukaryota</taxon>
        <taxon>Metazoa</taxon>
        <taxon>Chordata</taxon>
        <taxon>Craniata</taxon>
        <taxon>Vertebrata</taxon>
        <taxon>Euteleostomi</taxon>
        <taxon>Mammalia</taxon>
        <taxon>Eutheria</taxon>
        <taxon>Euarchontoglires</taxon>
        <taxon>Glires</taxon>
        <taxon>Rodentia</taxon>
        <taxon>Hystricomorpha</taxon>
        <taxon>Bathyergidae</taxon>
        <taxon>Heterocephalus</taxon>
    </lineage>
</organism>
<dbReference type="GO" id="GO:0005576">
    <property type="term" value="C:extracellular region"/>
    <property type="evidence" value="ECO:0007669"/>
    <property type="project" value="UniProtKB-SubCell"/>
</dbReference>
<dbReference type="SMART" id="SM00280">
    <property type="entry name" value="KAZAL"/>
    <property type="match status" value="1"/>
</dbReference>
<dbReference type="PROSITE" id="PS51465">
    <property type="entry name" value="KAZAL_2"/>
    <property type="match status" value="1"/>
</dbReference>
<evidence type="ECO:0000313" key="8">
    <source>
        <dbReference type="Proteomes" id="UP000006813"/>
    </source>
</evidence>
<dbReference type="InParanoid" id="G5BQ82"/>
<keyword evidence="2" id="KW-0964">Secreted</keyword>
<feature type="non-terminal residue" evidence="7">
    <location>
        <position position="1"/>
    </location>
</feature>
<evidence type="ECO:0000256" key="4">
    <source>
        <dbReference type="ARBA" id="ARBA00022900"/>
    </source>
</evidence>
<reference evidence="7 8" key="1">
    <citation type="journal article" date="2011" name="Nature">
        <title>Genome sequencing reveals insights into physiology and longevity of the naked mole rat.</title>
        <authorList>
            <person name="Kim E.B."/>
            <person name="Fang X."/>
            <person name="Fushan A.A."/>
            <person name="Huang Z."/>
            <person name="Lobanov A.V."/>
            <person name="Han L."/>
            <person name="Marino S.M."/>
            <person name="Sun X."/>
            <person name="Turanov A.A."/>
            <person name="Yang P."/>
            <person name="Yim S.H."/>
            <person name="Zhao X."/>
            <person name="Kasaikina M.V."/>
            <person name="Stoletzki N."/>
            <person name="Peng C."/>
            <person name="Polak P."/>
            <person name="Xiong Z."/>
            <person name="Kiezun A."/>
            <person name="Zhu Y."/>
            <person name="Chen Y."/>
            <person name="Kryukov G.V."/>
            <person name="Zhang Q."/>
            <person name="Peshkin L."/>
            <person name="Yang L."/>
            <person name="Bronson R.T."/>
            <person name="Buffenstein R."/>
            <person name="Wang B."/>
            <person name="Han C."/>
            <person name="Li Q."/>
            <person name="Chen L."/>
            <person name="Zhao W."/>
            <person name="Sunyaev S.R."/>
            <person name="Park T.J."/>
            <person name="Zhang G."/>
            <person name="Wang J."/>
            <person name="Gladyshev V.N."/>
        </authorList>
    </citation>
    <scope>NUCLEOTIDE SEQUENCE [LARGE SCALE GENOMIC DNA]</scope>
</reference>
<dbReference type="Proteomes" id="UP000006813">
    <property type="component" value="Unassembled WGS sequence"/>
</dbReference>
<sequence length="53" mass="6088">PNCSRYAHHIHMCTKELEPVCGTDGHTYNNRCIFCSHKLETKGKFNFAHYGSC</sequence>
<evidence type="ECO:0000256" key="5">
    <source>
        <dbReference type="ARBA" id="ARBA00023157"/>
    </source>
</evidence>
<dbReference type="EMBL" id="JH171322">
    <property type="protein sequence ID" value="EHB11443.1"/>
    <property type="molecule type" value="Genomic_DNA"/>
</dbReference>
<dbReference type="PRINTS" id="PR00290">
    <property type="entry name" value="KAZALINHBTR"/>
</dbReference>
<dbReference type="FunFam" id="3.30.60.30:FF:000037">
    <property type="entry name" value="Ovomucoid"/>
    <property type="match status" value="1"/>
</dbReference>
<keyword evidence="4" id="KW-0722">Serine protease inhibitor</keyword>
<name>G5BQ82_HETGA</name>
<dbReference type="Pfam" id="PF00050">
    <property type="entry name" value="Kazal_1"/>
    <property type="match status" value="1"/>
</dbReference>
<dbReference type="InterPro" id="IPR001239">
    <property type="entry name" value="Prot_inh_Kazal-m"/>
</dbReference>
<comment type="subcellular location">
    <subcellularLocation>
        <location evidence="1">Secreted</location>
    </subcellularLocation>
</comment>
<dbReference type="InterPro" id="IPR002350">
    <property type="entry name" value="Kazal_dom"/>
</dbReference>